<reference evidence="2" key="1">
    <citation type="submission" date="2007-06" db="EMBL/GenBank/DDBJ databases">
        <title>Complete sequence of Methanococcus aeolicus Nankai-3.</title>
        <authorList>
            <consortium name="US DOE Joint Genome Institute"/>
            <person name="Copeland A."/>
            <person name="Lucas S."/>
            <person name="Lapidus A."/>
            <person name="Barry K."/>
            <person name="Glavina del Rio T."/>
            <person name="Dalin E."/>
            <person name="Tice H."/>
            <person name="Pitluck S."/>
            <person name="Chain P."/>
            <person name="Malfatti S."/>
            <person name="Shin M."/>
            <person name="Vergez L."/>
            <person name="Schmutz J."/>
            <person name="Larimer F."/>
            <person name="Land M."/>
            <person name="Hauser L."/>
            <person name="Kyrpides N."/>
            <person name="Lykidis A."/>
            <person name="Sieprawska-Lupa M."/>
            <person name="Whitman W.B."/>
            <person name="Richardson P."/>
        </authorList>
    </citation>
    <scope>NUCLEOTIDE SEQUENCE [LARGE SCALE GENOMIC DNA]</scope>
    <source>
        <strain evidence="2">Nankai-3</strain>
    </source>
</reference>
<dbReference type="STRING" id="419665.Maeo_1223"/>
<proteinExistence type="predicted"/>
<keyword evidence="1" id="KW-0812">Transmembrane</keyword>
<sequence length="59" mass="7098">MIKIAYEFVLSIIIWFIIGYLFAHYYDNKIFIVIGFFIGLFMGFLKFVKLIKNKKIKKV</sequence>
<accession>A6UWC7</accession>
<dbReference type="HOGENOM" id="CLU_204983_1_0_2"/>
<feature type="transmembrane region" description="Helical" evidence="1">
    <location>
        <begin position="5"/>
        <end position="23"/>
    </location>
</feature>
<evidence type="ECO:0000313" key="2">
    <source>
        <dbReference type="EMBL" id="ABR56799.1"/>
    </source>
</evidence>
<dbReference type="AlphaFoldDB" id="A6UWC7"/>
<dbReference type="KEGG" id="mae:Maeo_1223"/>
<name>A6UWC7_META3</name>
<keyword evidence="1" id="KW-0472">Membrane</keyword>
<dbReference type="Proteomes" id="UP000001106">
    <property type="component" value="Chromosome"/>
</dbReference>
<gene>
    <name evidence="2" type="ordered locus">Maeo_1223</name>
</gene>
<dbReference type="EMBL" id="CP000743">
    <property type="protein sequence ID" value="ABR56799.1"/>
    <property type="molecule type" value="Genomic_DNA"/>
</dbReference>
<keyword evidence="1" id="KW-1133">Transmembrane helix</keyword>
<feature type="transmembrane region" description="Helical" evidence="1">
    <location>
        <begin position="29"/>
        <end position="48"/>
    </location>
</feature>
<evidence type="ECO:0000313" key="3">
    <source>
        <dbReference type="Proteomes" id="UP000001106"/>
    </source>
</evidence>
<organism evidence="2 3">
    <name type="scientific">Methanococcus aeolicus (strain ATCC BAA-1280 / DSM 17508 / OCM 812 / Nankai-3)</name>
    <dbReference type="NCBI Taxonomy" id="419665"/>
    <lineage>
        <taxon>Archaea</taxon>
        <taxon>Methanobacteriati</taxon>
        <taxon>Methanobacteriota</taxon>
        <taxon>Methanomada group</taxon>
        <taxon>Methanococci</taxon>
        <taxon>Methanococcales</taxon>
        <taxon>Methanococcaceae</taxon>
        <taxon>Methanococcus</taxon>
    </lineage>
</organism>
<dbReference type="eggNOG" id="arCOG11045">
    <property type="taxonomic scope" value="Archaea"/>
</dbReference>
<protein>
    <submittedName>
        <fullName evidence="2">Uncharacterized protein</fullName>
    </submittedName>
</protein>
<keyword evidence="3" id="KW-1185">Reference proteome</keyword>
<evidence type="ECO:0000256" key="1">
    <source>
        <dbReference type="SAM" id="Phobius"/>
    </source>
</evidence>